<evidence type="ECO:0000313" key="2">
    <source>
        <dbReference type="Proteomes" id="UP000005104"/>
    </source>
</evidence>
<reference evidence="1 2" key="1">
    <citation type="submission" date="2011-11" db="EMBL/GenBank/DDBJ databases">
        <title>The Noncontiguous Finished genome of Desulfosporosinus youngiae DSM 17734.</title>
        <authorList>
            <consortium name="US DOE Joint Genome Institute (JGI-PGF)"/>
            <person name="Lucas S."/>
            <person name="Han J."/>
            <person name="Lapidus A."/>
            <person name="Cheng J.-F."/>
            <person name="Goodwin L."/>
            <person name="Pitluck S."/>
            <person name="Peters L."/>
            <person name="Ovchinnikova G."/>
            <person name="Lu M."/>
            <person name="Land M.L."/>
            <person name="Hauser L."/>
            <person name="Pester M."/>
            <person name="Spring S."/>
            <person name="Ollivier B."/>
            <person name="Rattei T."/>
            <person name="Klenk H.-P."/>
            <person name="Wagner M."/>
            <person name="Loy A."/>
            <person name="Woyke T.J."/>
        </authorList>
    </citation>
    <scope>NUCLEOTIDE SEQUENCE [LARGE SCALE GENOMIC DNA]</scope>
    <source>
        <strain evidence="1 2">DSM 17734</strain>
    </source>
</reference>
<sequence>MNVAGTKFLQIVTDYNSLISGFKDYLAIDNLNNTLKPKNTLKGICRNLQKVNLKALP</sequence>
<accession>H5XW25</accession>
<name>H5XW25_9FIRM</name>
<gene>
    <name evidence="1" type="ORF">DesyoDRAFT_3466</name>
</gene>
<keyword evidence="2" id="KW-1185">Reference proteome</keyword>
<dbReference type="EMBL" id="CM001441">
    <property type="protein sequence ID" value="EHQ90477.1"/>
    <property type="molecule type" value="Genomic_DNA"/>
</dbReference>
<dbReference type="Proteomes" id="UP000005104">
    <property type="component" value="Chromosome"/>
</dbReference>
<evidence type="ECO:0000313" key="1">
    <source>
        <dbReference type="EMBL" id="EHQ90477.1"/>
    </source>
</evidence>
<organism evidence="1 2">
    <name type="scientific">Desulfosporosinus youngiae DSM 17734</name>
    <dbReference type="NCBI Taxonomy" id="768710"/>
    <lineage>
        <taxon>Bacteria</taxon>
        <taxon>Bacillati</taxon>
        <taxon>Bacillota</taxon>
        <taxon>Clostridia</taxon>
        <taxon>Eubacteriales</taxon>
        <taxon>Desulfitobacteriaceae</taxon>
        <taxon>Desulfosporosinus</taxon>
    </lineage>
</organism>
<proteinExistence type="predicted"/>
<dbReference type="HOGENOM" id="CLU_2989335_0_0_9"/>
<dbReference type="STRING" id="768710.DesyoDRAFT_3466"/>
<protein>
    <submittedName>
        <fullName evidence="1">Uncharacterized protein</fullName>
    </submittedName>
</protein>
<dbReference type="AlphaFoldDB" id="H5XW25"/>